<dbReference type="InterPro" id="IPR050950">
    <property type="entry name" value="HTH-type_LysR_regulators"/>
</dbReference>
<name>A0A6N8JSC8_9ACTN</name>
<dbReference type="Pfam" id="PF03466">
    <property type="entry name" value="LysR_substrate"/>
    <property type="match status" value="1"/>
</dbReference>
<gene>
    <name evidence="3" type="ORF">GKZ27_10170</name>
</gene>
<protein>
    <recommendedName>
        <fullName evidence="2">LysR substrate-binding domain-containing protein</fullName>
    </recommendedName>
</protein>
<feature type="domain" description="LysR substrate-binding" evidence="2">
    <location>
        <begin position="8"/>
        <end position="161"/>
    </location>
</feature>
<dbReference type="Proteomes" id="UP000463388">
    <property type="component" value="Unassembled WGS sequence"/>
</dbReference>
<feature type="region of interest" description="Disordered" evidence="1">
    <location>
        <begin position="241"/>
        <end position="277"/>
    </location>
</feature>
<dbReference type="CDD" id="cd05466">
    <property type="entry name" value="PBP2_LTTR_substrate"/>
    <property type="match status" value="1"/>
</dbReference>
<dbReference type="GO" id="GO:0005829">
    <property type="term" value="C:cytosol"/>
    <property type="evidence" value="ECO:0007669"/>
    <property type="project" value="TreeGrafter"/>
</dbReference>
<organism evidence="3 4">
    <name type="scientific">Adlercreutzia mucosicola</name>
    <dbReference type="NCBI Taxonomy" id="580026"/>
    <lineage>
        <taxon>Bacteria</taxon>
        <taxon>Bacillati</taxon>
        <taxon>Actinomycetota</taxon>
        <taxon>Coriobacteriia</taxon>
        <taxon>Eggerthellales</taxon>
        <taxon>Eggerthellaceae</taxon>
        <taxon>Adlercreutzia</taxon>
    </lineage>
</organism>
<proteinExistence type="predicted"/>
<dbReference type="OrthoDB" id="3636008at2"/>
<comment type="caution">
    <text evidence="3">The sequence shown here is derived from an EMBL/GenBank/DDBJ whole genome shotgun (WGS) entry which is preliminary data.</text>
</comment>
<dbReference type="EMBL" id="WSRR01000033">
    <property type="protein sequence ID" value="MVX61809.1"/>
    <property type="molecule type" value="Genomic_DNA"/>
</dbReference>
<reference evidence="3 4" key="1">
    <citation type="submission" date="2019-12" db="EMBL/GenBank/DDBJ databases">
        <title>Microbes associate with the intestines of laboratory mice.</title>
        <authorList>
            <person name="Navarre W."/>
            <person name="Wong E."/>
        </authorList>
    </citation>
    <scope>NUCLEOTIDE SEQUENCE [LARGE SCALE GENOMIC DNA]</scope>
    <source>
        <strain evidence="3 4">NM66_B29</strain>
    </source>
</reference>
<dbReference type="AlphaFoldDB" id="A0A6N8JSC8"/>
<dbReference type="GO" id="GO:0006355">
    <property type="term" value="P:regulation of DNA-templated transcription"/>
    <property type="evidence" value="ECO:0007669"/>
    <property type="project" value="TreeGrafter"/>
</dbReference>
<keyword evidence="4" id="KW-1185">Reference proteome</keyword>
<sequence length="277" mass="31077">MPDYLGIQEVISGKYDYGLLPHPIDHPDLAEVPIYSDCLFAWVPDTNPLYGNETIANDDLADFQLIFPSNDPEWANLFSEFVRRSIPRARLKAVDEMFMALRCAAQGEGIGITTRACVDPIEMRGIRGIPLIDMPWGFSLCFRKDRALTPADHEFIAFMERVGLTSVVKTGCNRPYVPEPTRRHSANVPEGLLRQNADYQNQNARATASKRDSCLIIGQFFPQSEHRVDFHSENRHFGARLPAKGCSATGDVDRPQPARPSTAAPSRRNRPAPRCPR</sequence>
<evidence type="ECO:0000313" key="4">
    <source>
        <dbReference type="Proteomes" id="UP000463388"/>
    </source>
</evidence>
<evidence type="ECO:0000256" key="1">
    <source>
        <dbReference type="SAM" id="MobiDB-lite"/>
    </source>
</evidence>
<dbReference type="SUPFAM" id="SSF53850">
    <property type="entry name" value="Periplasmic binding protein-like II"/>
    <property type="match status" value="1"/>
</dbReference>
<evidence type="ECO:0000313" key="3">
    <source>
        <dbReference type="EMBL" id="MVX61809.1"/>
    </source>
</evidence>
<dbReference type="Gene3D" id="3.40.190.290">
    <property type="match status" value="1"/>
</dbReference>
<dbReference type="RefSeq" id="WP_160347178.1">
    <property type="nucleotide sequence ID" value="NZ_WSRR01000033.1"/>
</dbReference>
<dbReference type="InterPro" id="IPR005119">
    <property type="entry name" value="LysR_subst-bd"/>
</dbReference>
<feature type="compositionally biased region" description="Basic residues" evidence="1">
    <location>
        <begin position="267"/>
        <end position="277"/>
    </location>
</feature>
<evidence type="ECO:0000259" key="2">
    <source>
        <dbReference type="Pfam" id="PF03466"/>
    </source>
</evidence>
<dbReference type="PANTHER" id="PTHR30419">
    <property type="entry name" value="HTH-TYPE TRANSCRIPTIONAL REGULATOR YBHD"/>
    <property type="match status" value="1"/>
</dbReference>
<accession>A0A6N8JSC8</accession>